<dbReference type="InterPro" id="IPR000772">
    <property type="entry name" value="Ricin_B_lectin"/>
</dbReference>
<keyword evidence="2" id="KW-0732">Signal</keyword>
<protein>
    <submittedName>
        <fullName evidence="4">RICIN domain-containing protein</fullName>
    </submittedName>
</protein>
<reference evidence="4 5" key="1">
    <citation type="submission" date="2024-09" db="EMBL/GenBank/DDBJ databases">
        <authorList>
            <person name="Sun Q."/>
            <person name="Mori K."/>
        </authorList>
    </citation>
    <scope>NUCLEOTIDE SEQUENCE [LARGE SCALE GENOMIC DNA]</scope>
    <source>
        <strain evidence="4 5">TBRC 1432</strain>
    </source>
</reference>
<feature type="chain" id="PRO_5045415957" evidence="2">
    <location>
        <begin position="20"/>
        <end position="229"/>
    </location>
</feature>
<feature type="signal peptide" evidence="2">
    <location>
        <begin position="1"/>
        <end position="19"/>
    </location>
</feature>
<evidence type="ECO:0000256" key="1">
    <source>
        <dbReference type="SAM" id="MobiDB-lite"/>
    </source>
</evidence>
<dbReference type="EMBL" id="JBHLUD010000004">
    <property type="protein sequence ID" value="MFC0542932.1"/>
    <property type="molecule type" value="Genomic_DNA"/>
</dbReference>
<feature type="domain" description="Ricin B lectin" evidence="3">
    <location>
        <begin position="115"/>
        <end position="215"/>
    </location>
</feature>
<dbReference type="PROSITE" id="PS50231">
    <property type="entry name" value="RICIN_B_LECTIN"/>
    <property type="match status" value="1"/>
</dbReference>
<dbReference type="SUPFAM" id="SSF50370">
    <property type="entry name" value="Ricin B-like lectins"/>
    <property type="match status" value="1"/>
</dbReference>
<feature type="region of interest" description="Disordered" evidence="1">
    <location>
        <begin position="29"/>
        <end position="58"/>
    </location>
</feature>
<dbReference type="RefSeq" id="WP_273941339.1">
    <property type="nucleotide sequence ID" value="NZ_CP097263.1"/>
</dbReference>
<dbReference type="InterPro" id="IPR035992">
    <property type="entry name" value="Ricin_B-like_lectins"/>
</dbReference>
<accession>A0ABV6MRS6</accession>
<sequence>MNKFVSALAVLTVGGTVLASGVATAAAAPVSSNAHKPHNVARSTAAAHGKASTLKSTTAGKAQAKAATPKLDANASVVLKQYNFLSYRALDADTDTLGANGTRVQLWDDAGSDAANQTWVYTGTDTAGLYKINNLASGRALDADSDTLGGNGTVVQLWDDLGNGQANQLWWLIDTGYYDVDSGNELYKWQNYASGRVLDADSDTVADNGTTVQLWDDLGVDAFNQDWEF</sequence>
<proteinExistence type="predicted"/>
<evidence type="ECO:0000313" key="5">
    <source>
        <dbReference type="Proteomes" id="UP001589810"/>
    </source>
</evidence>
<evidence type="ECO:0000313" key="4">
    <source>
        <dbReference type="EMBL" id="MFC0542932.1"/>
    </source>
</evidence>
<organism evidence="4 5">
    <name type="scientific">Kutzneria chonburiensis</name>
    <dbReference type="NCBI Taxonomy" id="1483604"/>
    <lineage>
        <taxon>Bacteria</taxon>
        <taxon>Bacillati</taxon>
        <taxon>Actinomycetota</taxon>
        <taxon>Actinomycetes</taxon>
        <taxon>Pseudonocardiales</taxon>
        <taxon>Pseudonocardiaceae</taxon>
        <taxon>Kutzneria</taxon>
    </lineage>
</organism>
<evidence type="ECO:0000259" key="3">
    <source>
        <dbReference type="Pfam" id="PF14200"/>
    </source>
</evidence>
<evidence type="ECO:0000256" key="2">
    <source>
        <dbReference type="SAM" id="SignalP"/>
    </source>
</evidence>
<dbReference type="Gene3D" id="2.80.10.50">
    <property type="match status" value="1"/>
</dbReference>
<keyword evidence="5" id="KW-1185">Reference proteome</keyword>
<comment type="caution">
    <text evidence="4">The sequence shown here is derived from an EMBL/GenBank/DDBJ whole genome shotgun (WGS) entry which is preliminary data.</text>
</comment>
<dbReference type="Pfam" id="PF14200">
    <property type="entry name" value="RicinB_lectin_2"/>
    <property type="match status" value="1"/>
</dbReference>
<gene>
    <name evidence="4" type="ORF">ACFFH7_15645</name>
</gene>
<dbReference type="CDD" id="cd00161">
    <property type="entry name" value="beta-trefoil_Ricin-like"/>
    <property type="match status" value="1"/>
</dbReference>
<name>A0ABV6MRS6_9PSEU</name>
<dbReference type="Proteomes" id="UP001589810">
    <property type="component" value="Unassembled WGS sequence"/>
</dbReference>